<keyword evidence="5 6" id="KW-0408">Iron</keyword>
<evidence type="ECO:0000256" key="4">
    <source>
        <dbReference type="ARBA" id="ARBA00023002"/>
    </source>
</evidence>
<evidence type="ECO:0000313" key="10">
    <source>
        <dbReference type="Proteomes" id="UP000030185"/>
    </source>
</evidence>
<keyword evidence="2 7" id="KW-0409">Iron storage</keyword>
<dbReference type="InterPro" id="IPR009040">
    <property type="entry name" value="Ferritin-like_diiron"/>
</dbReference>
<dbReference type="SUPFAM" id="SSF47240">
    <property type="entry name" value="Ferritin-like"/>
    <property type="match status" value="1"/>
</dbReference>
<accession>A0A098LJ54</accession>
<organism evidence="9 10">
    <name type="scientific">Sporocytophaga myxococcoides</name>
    <dbReference type="NCBI Taxonomy" id="153721"/>
    <lineage>
        <taxon>Bacteria</taxon>
        <taxon>Pseudomonadati</taxon>
        <taxon>Bacteroidota</taxon>
        <taxon>Cytophagia</taxon>
        <taxon>Cytophagales</taxon>
        <taxon>Cytophagaceae</taxon>
        <taxon>Sporocytophaga</taxon>
    </lineage>
</organism>
<feature type="binding site" evidence="6">
    <location>
        <position position="26"/>
    </location>
    <ligand>
        <name>Fe cation</name>
        <dbReference type="ChEBI" id="CHEBI:24875"/>
        <label>1</label>
    </ligand>
</feature>
<feature type="binding site" evidence="6">
    <location>
        <position position="59"/>
    </location>
    <ligand>
        <name>Fe cation</name>
        <dbReference type="ChEBI" id="CHEBI:24875"/>
        <label>1</label>
    </ligand>
</feature>
<dbReference type="GO" id="GO:0008198">
    <property type="term" value="F:ferrous iron binding"/>
    <property type="evidence" value="ECO:0007669"/>
    <property type="project" value="TreeGrafter"/>
</dbReference>
<comment type="caution">
    <text evidence="9">The sequence shown here is derived from an EMBL/GenBank/DDBJ whole genome shotgun (WGS) entry which is preliminary data.</text>
</comment>
<name>A0A098LJ54_9BACT</name>
<comment type="similarity">
    <text evidence="1 7">Belongs to the ferritin family. Prokaryotic subfamily.</text>
</comment>
<dbReference type="PANTHER" id="PTHR11431:SF127">
    <property type="entry name" value="BACTERIAL NON-HEME FERRITIN"/>
    <property type="match status" value="1"/>
</dbReference>
<protein>
    <recommendedName>
        <fullName evidence="7">Ferritin</fullName>
        <ecNumber evidence="7">1.16.3.2</ecNumber>
    </recommendedName>
</protein>
<dbReference type="InterPro" id="IPR001519">
    <property type="entry name" value="Ferritin"/>
</dbReference>
<feature type="binding site" evidence="6">
    <location>
        <position position="103"/>
    </location>
    <ligand>
        <name>Fe cation</name>
        <dbReference type="ChEBI" id="CHEBI:24875"/>
        <label>1</label>
    </ligand>
</feature>
<evidence type="ECO:0000256" key="2">
    <source>
        <dbReference type="ARBA" id="ARBA00022434"/>
    </source>
</evidence>
<dbReference type="OrthoDB" id="9801481at2"/>
<dbReference type="InterPro" id="IPR041719">
    <property type="entry name" value="Ferritin_prok"/>
</dbReference>
<dbReference type="InterPro" id="IPR008331">
    <property type="entry name" value="Ferritin_DPS_dom"/>
</dbReference>
<keyword evidence="4" id="KW-0560">Oxidoreductase</keyword>
<dbReference type="PROSITE" id="PS50905">
    <property type="entry name" value="FERRITIN_LIKE"/>
    <property type="match status" value="1"/>
</dbReference>
<dbReference type="PANTHER" id="PTHR11431">
    <property type="entry name" value="FERRITIN"/>
    <property type="match status" value="1"/>
</dbReference>
<dbReference type="RefSeq" id="WP_045466497.1">
    <property type="nucleotide sequence ID" value="NZ_BBLT01000008.1"/>
</dbReference>
<dbReference type="EMBL" id="BBLT01000008">
    <property type="protein sequence ID" value="GAL86494.1"/>
    <property type="molecule type" value="Genomic_DNA"/>
</dbReference>
<dbReference type="GO" id="GO:0006826">
    <property type="term" value="P:iron ion transport"/>
    <property type="evidence" value="ECO:0007669"/>
    <property type="project" value="InterPro"/>
</dbReference>
<dbReference type="eggNOG" id="COG1528">
    <property type="taxonomic scope" value="Bacteria"/>
</dbReference>
<dbReference type="InterPro" id="IPR012347">
    <property type="entry name" value="Ferritin-like"/>
</dbReference>
<reference evidence="9 10" key="1">
    <citation type="submission" date="2014-09" db="EMBL/GenBank/DDBJ databases">
        <title>Sporocytophaga myxococcoides PG-01 genome sequencing.</title>
        <authorList>
            <person name="Liu L."/>
            <person name="Gao P.J."/>
            <person name="Chen G.J."/>
            <person name="Wang L.S."/>
        </authorList>
    </citation>
    <scope>NUCLEOTIDE SEQUENCE [LARGE SCALE GENOMIC DNA]</scope>
    <source>
        <strain evidence="9 10">PG-01</strain>
    </source>
</reference>
<evidence type="ECO:0000256" key="3">
    <source>
        <dbReference type="ARBA" id="ARBA00022723"/>
    </source>
</evidence>
<feature type="binding site" evidence="6">
    <location>
        <position position="136"/>
    </location>
    <ligand>
        <name>Fe cation</name>
        <dbReference type="ChEBI" id="CHEBI:24875"/>
        <label>1</label>
    </ligand>
</feature>
<dbReference type="AlphaFoldDB" id="A0A098LJ54"/>
<comment type="catalytic activity">
    <reaction evidence="7">
        <text>4 Fe(2+) + O2 + 6 H2O = 4 iron(III) oxide-hydroxide + 12 H(+)</text>
        <dbReference type="Rhea" id="RHEA:11972"/>
        <dbReference type="ChEBI" id="CHEBI:15377"/>
        <dbReference type="ChEBI" id="CHEBI:15378"/>
        <dbReference type="ChEBI" id="CHEBI:15379"/>
        <dbReference type="ChEBI" id="CHEBI:29033"/>
        <dbReference type="ChEBI" id="CHEBI:78619"/>
        <dbReference type="EC" id="1.16.3.2"/>
    </reaction>
</comment>
<proteinExistence type="inferred from homology"/>
<keyword evidence="3 6" id="KW-0479">Metal-binding</keyword>
<dbReference type="GO" id="GO:0008199">
    <property type="term" value="F:ferric iron binding"/>
    <property type="evidence" value="ECO:0007669"/>
    <property type="project" value="InterPro"/>
</dbReference>
<gene>
    <name evidence="9" type="ORF">MYP_3723</name>
</gene>
<comment type="subcellular location">
    <subcellularLocation>
        <location evidence="7">Cytoplasm</location>
    </subcellularLocation>
</comment>
<dbReference type="InterPro" id="IPR009078">
    <property type="entry name" value="Ferritin-like_SF"/>
</dbReference>
<evidence type="ECO:0000256" key="5">
    <source>
        <dbReference type="ARBA" id="ARBA00023004"/>
    </source>
</evidence>
<feature type="domain" description="Ferritin-like diiron" evidence="8">
    <location>
        <begin position="9"/>
        <end position="154"/>
    </location>
</feature>
<dbReference type="STRING" id="153721.MYP_3723"/>
<evidence type="ECO:0000256" key="6">
    <source>
        <dbReference type="PIRSR" id="PIRSR601519-1"/>
    </source>
</evidence>
<dbReference type="Proteomes" id="UP000030185">
    <property type="component" value="Unassembled WGS sequence"/>
</dbReference>
<feature type="binding site" evidence="6">
    <location>
        <position position="62"/>
    </location>
    <ligand>
        <name>Fe cation</name>
        <dbReference type="ChEBI" id="CHEBI:24875"/>
        <label>1</label>
    </ligand>
</feature>
<keyword evidence="10" id="KW-1185">Reference proteome</keyword>
<evidence type="ECO:0000256" key="1">
    <source>
        <dbReference type="ARBA" id="ARBA00006950"/>
    </source>
</evidence>
<evidence type="ECO:0000256" key="7">
    <source>
        <dbReference type="RuleBase" id="RU361145"/>
    </source>
</evidence>
<dbReference type="GO" id="GO:0006879">
    <property type="term" value="P:intracellular iron ion homeostasis"/>
    <property type="evidence" value="ECO:0007669"/>
    <property type="project" value="UniProtKB-KW"/>
</dbReference>
<evidence type="ECO:0000259" key="8">
    <source>
        <dbReference type="PROSITE" id="PS50905"/>
    </source>
</evidence>
<dbReference type="Gene3D" id="1.20.1260.10">
    <property type="match status" value="1"/>
</dbReference>
<comment type="function">
    <text evidence="7">Iron-storage protein.</text>
</comment>
<dbReference type="EC" id="1.16.3.2" evidence="7"/>
<dbReference type="Pfam" id="PF00210">
    <property type="entry name" value="Ferritin"/>
    <property type="match status" value="1"/>
</dbReference>
<keyword evidence="7" id="KW-0963">Cytoplasm</keyword>
<dbReference type="GO" id="GO:0016491">
    <property type="term" value="F:oxidoreductase activity"/>
    <property type="evidence" value="ECO:0007669"/>
    <property type="project" value="UniProtKB-KW"/>
</dbReference>
<evidence type="ECO:0000313" key="9">
    <source>
        <dbReference type="EMBL" id="GAL86494.1"/>
    </source>
</evidence>
<dbReference type="GO" id="GO:0005737">
    <property type="term" value="C:cytoplasm"/>
    <property type="evidence" value="ECO:0007669"/>
    <property type="project" value="UniProtKB-SubCell"/>
</dbReference>
<sequence>MRDIVRQKTSLTEEIEIILNEQIKLEAKASALYLAMASWCDQHGFLYSSEFFYKQSGEEREHMLKIFKYVNDVGGKAFSPEVAGIPQDFDSLKSVFVGGLEQEIANTQALNRVVDLCYKVKDYTTAHFMQWFLKEQIEEEFIFRRALELFEVIGEEGVGTYMIDKKIPDIKYTHE</sequence>
<dbReference type="CDD" id="cd01055">
    <property type="entry name" value="Nonheme_Ferritin"/>
    <property type="match status" value="1"/>
</dbReference>